<feature type="transmembrane region" description="Helical" evidence="1">
    <location>
        <begin position="85"/>
        <end position="110"/>
    </location>
</feature>
<reference evidence="3" key="1">
    <citation type="submission" date="2015-10" db="EMBL/GenBank/DDBJ databases">
        <authorList>
            <person name="Regsiter A."/>
            <person name="william w."/>
        </authorList>
    </citation>
    <scope>NUCLEOTIDE SEQUENCE [LARGE SCALE GENOMIC DNA]</scope>
</reference>
<proteinExistence type="predicted"/>
<gene>
    <name evidence="2" type="ORF">PL9214650351</name>
</gene>
<dbReference type="Proteomes" id="UP000184315">
    <property type="component" value="Unassembled WGS sequence"/>
</dbReference>
<accession>A0A1J1LQP8</accession>
<dbReference type="AlphaFoldDB" id="A0A1J1LQP8"/>
<dbReference type="Pfam" id="PF20617">
    <property type="entry name" value="DUF6803"/>
    <property type="match status" value="1"/>
</dbReference>
<keyword evidence="3" id="KW-1185">Reference proteome</keyword>
<organism evidence="2 3">
    <name type="scientific">Planktothrix tepida PCC 9214</name>
    <dbReference type="NCBI Taxonomy" id="671072"/>
    <lineage>
        <taxon>Bacteria</taxon>
        <taxon>Bacillati</taxon>
        <taxon>Cyanobacteriota</taxon>
        <taxon>Cyanophyceae</taxon>
        <taxon>Oscillatoriophycideae</taxon>
        <taxon>Oscillatoriales</taxon>
        <taxon>Microcoleaceae</taxon>
        <taxon>Planktothrix</taxon>
    </lineage>
</organism>
<keyword evidence="1" id="KW-0812">Transmembrane</keyword>
<dbReference type="EMBL" id="CZDF01000172">
    <property type="protein sequence ID" value="CUR34912.1"/>
    <property type="molecule type" value="Genomic_DNA"/>
</dbReference>
<sequence>MDMTHYMELLATNQPWNLLIFMAVPVILAETIAVSELYILFTRNLKGTVRIINKFAGILAGFYFLIIFLHLFFKAVIPITMAGQWRTIIDVIAVGFYLLGVVPLLGISLLELDLIGKHKSEESKLKLHATFVAVFLVVAHIAMIFGMLSPSLLGGHSGMPGM</sequence>
<protein>
    <submittedName>
        <fullName evidence="2">Permease</fullName>
    </submittedName>
</protein>
<evidence type="ECO:0000313" key="2">
    <source>
        <dbReference type="EMBL" id="CUR34912.1"/>
    </source>
</evidence>
<evidence type="ECO:0000256" key="1">
    <source>
        <dbReference type="SAM" id="Phobius"/>
    </source>
</evidence>
<feature type="transmembrane region" description="Helical" evidence="1">
    <location>
        <begin position="16"/>
        <end position="39"/>
    </location>
</feature>
<name>A0A1J1LQP8_9CYAN</name>
<keyword evidence="1" id="KW-0472">Membrane</keyword>
<keyword evidence="1" id="KW-1133">Transmembrane helix</keyword>
<evidence type="ECO:0000313" key="3">
    <source>
        <dbReference type="Proteomes" id="UP000184315"/>
    </source>
</evidence>
<dbReference type="RefSeq" id="WP_072721746.1">
    <property type="nucleotide sequence ID" value="NZ_LN889813.1"/>
</dbReference>
<dbReference type="OrthoDB" id="9795105at2"/>
<feature type="transmembrane region" description="Helical" evidence="1">
    <location>
        <begin position="131"/>
        <end position="153"/>
    </location>
</feature>
<feature type="transmembrane region" description="Helical" evidence="1">
    <location>
        <begin position="51"/>
        <end position="73"/>
    </location>
</feature>
<dbReference type="InterPro" id="IPR046547">
    <property type="entry name" value="DUF6803"/>
</dbReference>